<keyword evidence="1" id="KW-0472">Membrane</keyword>
<keyword evidence="1" id="KW-0812">Transmembrane</keyword>
<dbReference type="InterPro" id="IPR021309">
    <property type="entry name" value="YgaP-like_TM"/>
</dbReference>
<dbReference type="AlphaFoldDB" id="A0A2R5F574"/>
<evidence type="ECO:0000313" key="3">
    <source>
        <dbReference type="EMBL" id="GBG13089.1"/>
    </source>
</evidence>
<reference evidence="3 4" key="1">
    <citation type="journal article" date="2018" name="Environ. Microbiol.">
        <title>Isolation and genomic characterization of Novimethylophilus kurashikiensis gen. nov. sp. nov., a new lanthanide-dependent methylotrophic species of Methylophilaceae.</title>
        <authorList>
            <person name="Lv H."/>
            <person name="Sahin N."/>
            <person name="Tani A."/>
        </authorList>
    </citation>
    <scope>NUCLEOTIDE SEQUENCE [LARGE SCALE GENOMIC DNA]</scope>
    <source>
        <strain evidence="3 4">La2-4</strain>
    </source>
</reference>
<organism evidence="3 4">
    <name type="scientific">Novimethylophilus kurashikiensis</name>
    <dbReference type="NCBI Taxonomy" id="1825523"/>
    <lineage>
        <taxon>Bacteria</taxon>
        <taxon>Pseudomonadati</taxon>
        <taxon>Pseudomonadota</taxon>
        <taxon>Betaproteobacteria</taxon>
        <taxon>Nitrosomonadales</taxon>
        <taxon>Methylophilaceae</taxon>
        <taxon>Novimethylophilus</taxon>
    </lineage>
</organism>
<dbReference type="OrthoDB" id="9799383at2"/>
<evidence type="ECO:0000259" key="2">
    <source>
        <dbReference type="Pfam" id="PF11127"/>
    </source>
</evidence>
<dbReference type="Pfam" id="PF11127">
    <property type="entry name" value="YgaP-like_TM"/>
    <property type="match status" value="1"/>
</dbReference>
<evidence type="ECO:0000256" key="1">
    <source>
        <dbReference type="SAM" id="Phobius"/>
    </source>
</evidence>
<sequence>MTSWKTVRIIAGTLILLSLLLGVPESPLFVSRAWLWFTAFIGANLLQSGFTNWCLMESLLRKLGVKGGC</sequence>
<dbReference type="EMBL" id="BDOQ01000002">
    <property type="protein sequence ID" value="GBG13089.1"/>
    <property type="molecule type" value="Genomic_DNA"/>
</dbReference>
<accession>A0A2R5F574</accession>
<dbReference type="RefSeq" id="WP_109014295.1">
    <property type="nucleotide sequence ID" value="NZ_BDOQ01000002.1"/>
</dbReference>
<dbReference type="Gene3D" id="6.10.140.1340">
    <property type="match status" value="1"/>
</dbReference>
<protein>
    <recommendedName>
        <fullName evidence="2">Inner membrane protein YgaP-like transmembrane domain-containing protein</fullName>
    </recommendedName>
</protein>
<feature type="transmembrane region" description="Helical" evidence="1">
    <location>
        <begin position="34"/>
        <end position="55"/>
    </location>
</feature>
<comment type="caution">
    <text evidence="3">The sequence shown here is derived from an EMBL/GenBank/DDBJ whole genome shotgun (WGS) entry which is preliminary data.</text>
</comment>
<keyword evidence="4" id="KW-1185">Reference proteome</keyword>
<feature type="domain" description="Inner membrane protein YgaP-like transmembrane" evidence="2">
    <location>
        <begin position="6"/>
        <end position="61"/>
    </location>
</feature>
<keyword evidence="1" id="KW-1133">Transmembrane helix</keyword>
<gene>
    <name evidence="3" type="ORF">NMK_0627</name>
</gene>
<evidence type="ECO:0000313" key="4">
    <source>
        <dbReference type="Proteomes" id="UP000245081"/>
    </source>
</evidence>
<dbReference type="Proteomes" id="UP000245081">
    <property type="component" value="Unassembled WGS sequence"/>
</dbReference>
<proteinExistence type="predicted"/>
<name>A0A2R5F574_9PROT</name>